<dbReference type="PANTHER" id="PTHR43205">
    <property type="entry name" value="PROSTAGLANDIN REDUCTASE"/>
    <property type="match status" value="1"/>
</dbReference>
<reference evidence="3" key="1">
    <citation type="journal article" date="2020" name="Fungal Divers.">
        <title>Resolving the Mortierellaceae phylogeny through synthesis of multi-gene phylogenetics and phylogenomics.</title>
        <authorList>
            <person name="Vandepol N."/>
            <person name="Liber J."/>
            <person name="Desiro A."/>
            <person name="Na H."/>
            <person name="Kennedy M."/>
            <person name="Barry K."/>
            <person name="Grigoriev I.V."/>
            <person name="Miller A.N."/>
            <person name="O'Donnell K."/>
            <person name="Stajich J.E."/>
            <person name="Bonito G."/>
        </authorList>
    </citation>
    <scope>NUCLEOTIDE SEQUENCE</scope>
    <source>
        <strain evidence="3">NRRL 6426</strain>
    </source>
</reference>
<dbReference type="Gene3D" id="3.40.50.720">
    <property type="entry name" value="NAD(P)-binding Rossmann-like Domain"/>
    <property type="match status" value="1"/>
</dbReference>
<dbReference type="InterPro" id="IPR013149">
    <property type="entry name" value="ADH-like_C"/>
</dbReference>
<sequence>MTASSIIEYSNTRVLISKIPEGVAPNKDHFHTVTVTETKPVLEEGSVFVKNVIFSLDPYIRHEFPAGATQTPVIGFGIAKVLSSANPNFPVNSTFFGNLPWETYTTLPSSALALVVPMDLDPEIPISVYNGVLGTSGFTVWDSLRRVADLKAGETIYISSAAGTLGQVAGQLAKRKGLRVIGSAGSDEKVAFLKNALGFDAAFNYKTQDRRSAMTEAVGPKGLDIYYDLVFDNTLDIVLDLLNPHGRVISVGIVAAHQGQSVAAPKNLINILMKQLRFEGYTVYENFDQWGAFCEDMTPLVKSGEIKYAETVVEGGVEVVVETYLNVMRGVYKGKVSVLTGAADL</sequence>
<dbReference type="InterPro" id="IPR036291">
    <property type="entry name" value="NAD(P)-bd_dom_sf"/>
</dbReference>
<dbReference type="FunFam" id="3.40.50.720:FF:000121">
    <property type="entry name" value="Prostaglandin reductase 2"/>
    <property type="match status" value="1"/>
</dbReference>
<keyword evidence="4" id="KW-1185">Reference proteome</keyword>
<dbReference type="Pfam" id="PF00107">
    <property type="entry name" value="ADH_zinc_N"/>
    <property type="match status" value="1"/>
</dbReference>
<dbReference type="SUPFAM" id="SSF51735">
    <property type="entry name" value="NAD(P)-binding Rossmann-fold domains"/>
    <property type="match status" value="1"/>
</dbReference>
<accession>A0A9P5RVX3</accession>
<dbReference type="InterPro" id="IPR020843">
    <property type="entry name" value="ER"/>
</dbReference>
<keyword evidence="1" id="KW-0560">Oxidoreductase</keyword>
<dbReference type="CDD" id="cd05288">
    <property type="entry name" value="PGDH"/>
    <property type="match status" value="1"/>
</dbReference>
<evidence type="ECO:0000313" key="4">
    <source>
        <dbReference type="Proteomes" id="UP000748756"/>
    </source>
</evidence>
<feature type="domain" description="Enoyl reductase (ER)" evidence="2">
    <location>
        <begin position="28"/>
        <end position="338"/>
    </location>
</feature>
<dbReference type="InterPro" id="IPR041694">
    <property type="entry name" value="ADH_N_2"/>
</dbReference>
<dbReference type="EMBL" id="JAAAUQ010000579">
    <property type="protein sequence ID" value="KAF9149054.1"/>
    <property type="molecule type" value="Genomic_DNA"/>
</dbReference>
<dbReference type="SUPFAM" id="SSF50129">
    <property type="entry name" value="GroES-like"/>
    <property type="match status" value="1"/>
</dbReference>
<dbReference type="Gene3D" id="3.90.180.10">
    <property type="entry name" value="Medium-chain alcohol dehydrogenases, catalytic domain"/>
    <property type="match status" value="1"/>
</dbReference>
<dbReference type="Proteomes" id="UP000748756">
    <property type="component" value="Unassembled WGS sequence"/>
</dbReference>
<protein>
    <recommendedName>
        <fullName evidence="2">Enoyl reductase (ER) domain-containing protein</fullName>
    </recommendedName>
</protein>
<dbReference type="InterPro" id="IPR045010">
    <property type="entry name" value="MDR_fam"/>
</dbReference>
<dbReference type="OrthoDB" id="809632at2759"/>
<evidence type="ECO:0000259" key="2">
    <source>
        <dbReference type="SMART" id="SM00829"/>
    </source>
</evidence>
<dbReference type="InterPro" id="IPR011032">
    <property type="entry name" value="GroES-like_sf"/>
</dbReference>
<proteinExistence type="predicted"/>
<organism evidence="3 4">
    <name type="scientific">Linnemannia schmuckeri</name>
    <dbReference type="NCBI Taxonomy" id="64567"/>
    <lineage>
        <taxon>Eukaryota</taxon>
        <taxon>Fungi</taxon>
        <taxon>Fungi incertae sedis</taxon>
        <taxon>Mucoromycota</taxon>
        <taxon>Mortierellomycotina</taxon>
        <taxon>Mortierellomycetes</taxon>
        <taxon>Mortierellales</taxon>
        <taxon>Mortierellaceae</taxon>
        <taxon>Linnemannia</taxon>
    </lineage>
</organism>
<gene>
    <name evidence="3" type="ORF">BG015_009165</name>
</gene>
<dbReference type="GO" id="GO:0016628">
    <property type="term" value="F:oxidoreductase activity, acting on the CH-CH group of donors, NAD or NADP as acceptor"/>
    <property type="evidence" value="ECO:0007669"/>
    <property type="project" value="InterPro"/>
</dbReference>
<dbReference type="PANTHER" id="PTHR43205:SF7">
    <property type="entry name" value="PROSTAGLANDIN REDUCTASE 1"/>
    <property type="match status" value="1"/>
</dbReference>
<evidence type="ECO:0000313" key="3">
    <source>
        <dbReference type="EMBL" id="KAF9149054.1"/>
    </source>
</evidence>
<comment type="caution">
    <text evidence="3">The sequence shown here is derived from an EMBL/GenBank/DDBJ whole genome shotgun (WGS) entry which is preliminary data.</text>
</comment>
<dbReference type="AlphaFoldDB" id="A0A9P5RVX3"/>
<dbReference type="Pfam" id="PF16884">
    <property type="entry name" value="ADH_N_2"/>
    <property type="match status" value="1"/>
</dbReference>
<name>A0A9P5RVX3_9FUNG</name>
<evidence type="ECO:0000256" key="1">
    <source>
        <dbReference type="ARBA" id="ARBA00023002"/>
    </source>
</evidence>
<dbReference type="SMART" id="SM00829">
    <property type="entry name" value="PKS_ER"/>
    <property type="match status" value="1"/>
</dbReference>